<protein>
    <submittedName>
        <fullName evidence="1 2">Uncharacterized protein</fullName>
    </submittedName>
</protein>
<dbReference type="EnsemblProtists" id="EKX45306">
    <property type="protein sequence ID" value="EKX45306"/>
    <property type="gene ID" value="GUITHDRAFT_152792"/>
</dbReference>
<dbReference type="Proteomes" id="UP000011087">
    <property type="component" value="Unassembled WGS sequence"/>
</dbReference>
<sequence length="63" mass="7045">MDLASRYNSGNKLPILKVLFTFCLSKSLNNFMTKLAVTSLNKFCAKYRSRPNLVQAVSTCPCP</sequence>
<evidence type="ECO:0000313" key="2">
    <source>
        <dbReference type="EnsemblProtists" id="EKX45306"/>
    </source>
</evidence>
<proteinExistence type="predicted"/>
<reference evidence="3" key="2">
    <citation type="submission" date="2012-11" db="EMBL/GenBank/DDBJ databases">
        <authorList>
            <person name="Kuo A."/>
            <person name="Curtis B.A."/>
            <person name="Tanifuji G."/>
            <person name="Burki F."/>
            <person name="Gruber A."/>
            <person name="Irimia M."/>
            <person name="Maruyama S."/>
            <person name="Arias M.C."/>
            <person name="Ball S.G."/>
            <person name="Gile G.H."/>
            <person name="Hirakawa Y."/>
            <person name="Hopkins J.F."/>
            <person name="Rensing S.A."/>
            <person name="Schmutz J."/>
            <person name="Symeonidi A."/>
            <person name="Elias M."/>
            <person name="Eveleigh R.J."/>
            <person name="Herman E.K."/>
            <person name="Klute M.J."/>
            <person name="Nakayama T."/>
            <person name="Obornik M."/>
            <person name="Reyes-Prieto A."/>
            <person name="Armbrust E.V."/>
            <person name="Aves S.J."/>
            <person name="Beiko R.G."/>
            <person name="Coutinho P."/>
            <person name="Dacks J.B."/>
            <person name="Durnford D.G."/>
            <person name="Fast N.M."/>
            <person name="Green B.R."/>
            <person name="Grisdale C."/>
            <person name="Hempe F."/>
            <person name="Henrissat B."/>
            <person name="Hoppner M.P."/>
            <person name="Ishida K.-I."/>
            <person name="Kim E."/>
            <person name="Koreny L."/>
            <person name="Kroth P.G."/>
            <person name="Liu Y."/>
            <person name="Malik S.-B."/>
            <person name="Maier U.G."/>
            <person name="McRose D."/>
            <person name="Mock T."/>
            <person name="Neilson J.A."/>
            <person name="Onodera N.T."/>
            <person name="Poole A.M."/>
            <person name="Pritham E.J."/>
            <person name="Richards T.A."/>
            <person name="Rocap G."/>
            <person name="Roy S.W."/>
            <person name="Sarai C."/>
            <person name="Schaack S."/>
            <person name="Shirato S."/>
            <person name="Slamovits C.H."/>
            <person name="Spencer D.F."/>
            <person name="Suzuki S."/>
            <person name="Worden A.Z."/>
            <person name="Zauner S."/>
            <person name="Barry K."/>
            <person name="Bell C."/>
            <person name="Bharti A.K."/>
            <person name="Crow J.A."/>
            <person name="Grimwood J."/>
            <person name="Kramer R."/>
            <person name="Lindquist E."/>
            <person name="Lucas S."/>
            <person name="Salamov A."/>
            <person name="McFadden G.I."/>
            <person name="Lane C.E."/>
            <person name="Keeling P.J."/>
            <person name="Gray M.W."/>
            <person name="Grigoriev I.V."/>
            <person name="Archibald J.M."/>
        </authorList>
    </citation>
    <scope>NUCLEOTIDE SEQUENCE</scope>
    <source>
        <strain evidence="3">CCMP2712</strain>
    </source>
</reference>
<dbReference type="GeneID" id="17301851"/>
<dbReference type="KEGG" id="gtt:GUITHDRAFT_152792"/>
<name>L1J9X4_GUITC</name>
<dbReference type="RefSeq" id="XP_005832286.1">
    <property type="nucleotide sequence ID" value="XM_005832229.1"/>
</dbReference>
<organism evidence="1">
    <name type="scientific">Guillardia theta (strain CCMP2712)</name>
    <name type="common">Cryptophyte</name>
    <dbReference type="NCBI Taxonomy" id="905079"/>
    <lineage>
        <taxon>Eukaryota</taxon>
        <taxon>Cryptophyceae</taxon>
        <taxon>Pyrenomonadales</taxon>
        <taxon>Geminigeraceae</taxon>
        <taxon>Guillardia</taxon>
    </lineage>
</organism>
<evidence type="ECO:0000313" key="3">
    <source>
        <dbReference type="Proteomes" id="UP000011087"/>
    </source>
</evidence>
<dbReference type="EMBL" id="JH993000">
    <property type="protein sequence ID" value="EKX45306.1"/>
    <property type="molecule type" value="Genomic_DNA"/>
</dbReference>
<evidence type="ECO:0000313" key="1">
    <source>
        <dbReference type="EMBL" id="EKX45306.1"/>
    </source>
</evidence>
<dbReference type="HOGENOM" id="CLU_2890531_0_0_1"/>
<accession>L1J9X4</accession>
<reference evidence="1 3" key="1">
    <citation type="journal article" date="2012" name="Nature">
        <title>Algal genomes reveal evolutionary mosaicism and the fate of nucleomorphs.</title>
        <authorList>
            <consortium name="DOE Joint Genome Institute"/>
            <person name="Curtis B.A."/>
            <person name="Tanifuji G."/>
            <person name="Burki F."/>
            <person name="Gruber A."/>
            <person name="Irimia M."/>
            <person name="Maruyama S."/>
            <person name="Arias M.C."/>
            <person name="Ball S.G."/>
            <person name="Gile G.H."/>
            <person name="Hirakawa Y."/>
            <person name="Hopkins J.F."/>
            <person name="Kuo A."/>
            <person name="Rensing S.A."/>
            <person name="Schmutz J."/>
            <person name="Symeonidi A."/>
            <person name="Elias M."/>
            <person name="Eveleigh R.J."/>
            <person name="Herman E.K."/>
            <person name="Klute M.J."/>
            <person name="Nakayama T."/>
            <person name="Obornik M."/>
            <person name="Reyes-Prieto A."/>
            <person name="Armbrust E.V."/>
            <person name="Aves S.J."/>
            <person name="Beiko R.G."/>
            <person name="Coutinho P."/>
            <person name="Dacks J.B."/>
            <person name="Durnford D.G."/>
            <person name="Fast N.M."/>
            <person name="Green B.R."/>
            <person name="Grisdale C.J."/>
            <person name="Hempel F."/>
            <person name="Henrissat B."/>
            <person name="Hoppner M.P."/>
            <person name="Ishida K."/>
            <person name="Kim E."/>
            <person name="Koreny L."/>
            <person name="Kroth P.G."/>
            <person name="Liu Y."/>
            <person name="Malik S.B."/>
            <person name="Maier U.G."/>
            <person name="McRose D."/>
            <person name="Mock T."/>
            <person name="Neilson J.A."/>
            <person name="Onodera N.T."/>
            <person name="Poole A.M."/>
            <person name="Pritham E.J."/>
            <person name="Richards T.A."/>
            <person name="Rocap G."/>
            <person name="Roy S.W."/>
            <person name="Sarai C."/>
            <person name="Schaack S."/>
            <person name="Shirato S."/>
            <person name="Slamovits C.H."/>
            <person name="Spencer D.F."/>
            <person name="Suzuki S."/>
            <person name="Worden A.Z."/>
            <person name="Zauner S."/>
            <person name="Barry K."/>
            <person name="Bell C."/>
            <person name="Bharti A.K."/>
            <person name="Crow J.A."/>
            <person name="Grimwood J."/>
            <person name="Kramer R."/>
            <person name="Lindquist E."/>
            <person name="Lucas S."/>
            <person name="Salamov A."/>
            <person name="McFadden G.I."/>
            <person name="Lane C.E."/>
            <person name="Keeling P.J."/>
            <person name="Gray M.W."/>
            <person name="Grigoriev I.V."/>
            <person name="Archibald J.M."/>
        </authorList>
    </citation>
    <scope>NUCLEOTIDE SEQUENCE</scope>
    <source>
        <strain evidence="1 3">CCMP2712</strain>
    </source>
</reference>
<reference evidence="2" key="3">
    <citation type="submission" date="2015-06" db="UniProtKB">
        <authorList>
            <consortium name="EnsemblProtists"/>
        </authorList>
    </citation>
    <scope>IDENTIFICATION</scope>
</reference>
<dbReference type="AlphaFoldDB" id="L1J9X4"/>
<dbReference type="PaxDb" id="55529-EKX45306"/>
<gene>
    <name evidence="1" type="ORF">GUITHDRAFT_152792</name>
</gene>
<keyword evidence="3" id="KW-1185">Reference proteome</keyword>